<proteinExistence type="inferred from homology"/>
<dbReference type="PANTHER" id="PTHR11902">
    <property type="entry name" value="ENOLASE"/>
    <property type="match status" value="1"/>
</dbReference>
<dbReference type="InterPro" id="IPR036849">
    <property type="entry name" value="Enolase-like_C_sf"/>
</dbReference>
<dbReference type="GO" id="GO:0004634">
    <property type="term" value="F:phosphopyruvate hydratase activity"/>
    <property type="evidence" value="ECO:0007669"/>
    <property type="project" value="UniProtKB-EC"/>
</dbReference>
<dbReference type="GO" id="GO:0000015">
    <property type="term" value="C:phosphopyruvate hydratase complex"/>
    <property type="evidence" value="ECO:0007669"/>
    <property type="project" value="InterPro"/>
</dbReference>
<evidence type="ECO:0000256" key="7">
    <source>
        <dbReference type="SAM" id="MobiDB-lite"/>
    </source>
</evidence>
<evidence type="ECO:0000256" key="1">
    <source>
        <dbReference type="ARBA" id="ARBA00005031"/>
    </source>
</evidence>
<feature type="region of interest" description="Disordered" evidence="7">
    <location>
        <begin position="417"/>
        <end position="444"/>
    </location>
</feature>
<comment type="similarity">
    <text evidence="2">Belongs to the enolase family.</text>
</comment>
<dbReference type="PANTHER" id="PTHR11902:SF30">
    <property type="entry name" value="ENOLASE 4"/>
    <property type="match status" value="1"/>
</dbReference>
<keyword evidence="5" id="KW-0456">Lyase</keyword>
<dbReference type="EnsemblMetazoa" id="G15599.5">
    <property type="protein sequence ID" value="G15599.5:cds"/>
    <property type="gene ID" value="G15599"/>
</dbReference>
<dbReference type="InterPro" id="IPR020810">
    <property type="entry name" value="Enolase_C"/>
</dbReference>
<dbReference type="PRINTS" id="PR00148">
    <property type="entry name" value="ENOLASE"/>
</dbReference>
<evidence type="ECO:0000256" key="6">
    <source>
        <dbReference type="ARBA" id="ARBA00031125"/>
    </source>
</evidence>
<dbReference type="InterPro" id="IPR029017">
    <property type="entry name" value="Enolase-like_N"/>
</dbReference>
<dbReference type="SMART" id="SM01192">
    <property type="entry name" value="Enolase_C"/>
    <property type="match status" value="1"/>
</dbReference>
<dbReference type="GO" id="GO:0000287">
    <property type="term" value="F:magnesium ion binding"/>
    <property type="evidence" value="ECO:0007669"/>
    <property type="project" value="InterPro"/>
</dbReference>
<name>A0A8W8IS26_MAGGI</name>
<evidence type="ECO:0000313" key="10">
    <source>
        <dbReference type="Proteomes" id="UP000005408"/>
    </source>
</evidence>
<reference evidence="9" key="1">
    <citation type="submission" date="2022-08" db="UniProtKB">
        <authorList>
            <consortium name="EnsemblMetazoa"/>
        </authorList>
    </citation>
    <scope>IDENTIFICATION</scope>
    <source>
        <strain evidence="9">05x7-T-G4-1.051#20</strain>
    </source>
</reference>
<evidence type="ECO:0000256" key="4">
    <source>
        <dbReference type="ARBA" id="ARBA00023152"/>
    </source>
</evidence>
<feature type="compositionally biased region" description="Acidic residues" evidence="7">
    <location>
        <begin position="424"/>
        <end position="433"/>
    </location>
</feature>
<evidence type="ECO:0000313" key="9">
    <source>
        <dbReference type="EnsemblMetazoa" id="G15599.5:cds"/>
    </source>
</evidence>
<feature type="region of interest" description="Disordered" evidence="7">
    <location>
        <begin position="24"/>
        <end position="63"/>
    </location>
</feature>
<accession>A0A8W8IS26</accession>
<organism evidence="9 10">
    <name type="scientific">Magallana gigas</name>
    <name type="common">Pacific oyster</name>
    <name type="synonym">Crassostrea gigas</name>
    <dbReference type="NCBI Taxonomy" id="29159"/>
    <lineage>
        <taxon>Eukaryota</taxon>
        <taxon>Metazoa</taxon>
        <taxon>Spiralia</taxon>
        <taxon>Lophotrochozoa</taxon>
        <taxon>Mollusca</taxon>
        <taxon>Bivalvia</taxon>
        <taxon>Autobranchia</taxon>
        <taxon>Pteriomorphia</taxon>
        <taxon>Ostreida</taxon>
        <taxon>Ostreoidea</taxon>
        <taxon>Ostreidae</taxon>
        <taxon>Magallana</taxon>
    </lineage>
</organism>
<keyword evidence="4" id="KW-0324">Glycolysis</keyword>
<evidence type="ECO:0000259" key="8">
    <source>
        <dbReference type="SMART" id="SM01192"/>
    </source>
</evidence>
<dbReference type="SUPFAM" id="SSF51604">
    <property type="entry name" value="Enolase C-terminal domain-like"/>
    <property type="match status" value="1"/>
</dbReference>
<feature type="compositionally biased region" description="Basic and acidic residues" evidence="7">
    <location>
        <begin position="434"/>
        <end position="444"/>
    </location>
</feature>
<dbReference type="Gene3D" id="3.20.20.120">
    <property type="entry name" value="Enolase-like C-terminal domain"/>
    <property type="match status" value="1"/>
</dbReference>
<dbReference type="InterPro" id="IPR000941">
    <property type="entry name" value="Enolase"/>
</dbReference>
<keyword evidence="10" id="KW-1185">Reference proteome</keyword>
<protein>
    <recommendedName>
        <fullName evidence="3">phosphopyruvate hydratase</fullName>
        <ecNumber evidence="3">4.2.1.11</ecNumber>
    </recommendedName>
    <alternativeName>
        <fullName evidence="6">2-phospho-D-glycerate hydro-lyase</fullName>
    </alternativeName>
</protein>
<dbReference type="SUPFAM" id="SSF54826">
    <property type="entry name" value="Enolase N-terminal domain-like"/>
    <property type="match status" value="1"/>
</dbReference>
<evidence type="ECO:0000256" key="3">
    <source>
        <dbReference type="ARBA" id="ARBA00012058"/>
    </source>
</evidence>
<dbReference type="Proteomes" id="UP000005408">
    <property type="component" value="Unassembled WGS sequence"/>
</dbReference>
<dbReference type="EC" id="4.2.1.11" evidence="3"/>
<comment type="pathway">
    <text evidence="1">Carbohydrate degradation; glycolysis; pyruvate from D-glyceraldehyde 3-phosphate: step 4/5.</text>
</comment>
<feature type="domain" description="Enolase C-terminal TIM barrel" evidence="8">
    <location>
        <begin position="123"/>
        <end position="410"/>
    </location>
</feature>
<sequence>VDPALQSDVDKILMKLYEELKAEEDERLAKEAAEQAALGGDGATPVKEEDASVSGKKGGKSSAKKGKSVAVVVVPDEPKEKLLPGAESICVASRAACTAASAVREEPLYQHIATLRFGEIPKDMRVPIPMVTIIQSGRSAPGKLNCVKEFMVVPKPGMPIADSLKYCQKIYSYVAKTLVTKSGMAAQYGNDIGALCPSYDKPEQGLDILQDAITSLELTPGEDFFIALNLAGKEIFDYEKGKYEVMGGQQKVPEDLVEFWVELLGRYPSVIAIIDPMRKQKEHWMRLCDRVSDKCYVMGNHTYPRPGLLLEEELTEEFKTSGTVLKLDQINTITDILESAKKMEDAENQIVLTTCYGETTDTFLADMAVGMNARFLKIGAPVRGERIALFNRLIQIENQLKLEGRLAFHGENVFPHIVPPPLPEPEEGEEAQEEEKKEEKGKKK</sequence>
<dbReference type="Pfam" id="PF00113">
    <property type="entry name" value="Enolase_C"/>
    <property type="match status" value="1"/>
</dbReference>
<dbReference type="AlphaFoldDB" id="A0A8W8IS26"/>
<dbReference type="GO" id="GO:0006096">
    <property type="term" value="P:glycolytic process"/>
    <property type="evidence" value="ECO:0007669"/>
    <property type="project" value="UniProtKB-KW"/>
</dbReference>
<evidence type="ECO:0000256" key="2">
    <source>
        <dbReference type="ARBA" id="ARBA00009604"/>
    </source>
</evidence>
<evidence type="ECO:0000256" key="5">
    <source>
        <dbReference type="ARBA" id="ARBA00023239"/>
    </source>
</evidence>